<evidence type="ECO:0000256" key="1">
    <source>
        <dbReference type="SAM" id="MobiDB-lite"/>
    </source>
</evidence>
<feature type="compositionally biased region" description="Polar residues" evidence="1">
    <location>
        <begin position="42"/>
        <end position="51"/>
    </location>
</feature>
<proteinExistence type="predicted"/>
<feature type="region of interest" description="Disordered" evidence="1">
    <location>
        <begin position="29"/>
        <end position="51"/>
    </location>
</feature>
<gene>
    <name evidence="2" type="ORF">SDC9_193300</name>
</gene>
<comment type="caution">
    <text evidence="2">The sequence shown here is derived from an EMBL/GenBank/DDBJ whole genome shotgun (WGS) entry which is preliminary data.</text>
</comment>
<evidence type="ECO:0000313" key="2">
    <source>
        <dbReference type="EMBL" id="MPN45730.1"/>
    </source>
</evidence>
<reference evidence="2" key="1">
    <citation type="submission" date="2019-08" db="EMBL/GenBank/DDBJ databases">
        <authorList>
            <person name="Kucharzyk K."/>
            <person name="Murdoch R.W."/>
            <person name="Higgins S."/>
            <person name="Loffler F."/>
        </authorList>
    </citation>
    <scope>NUCLEOTIDE SEQUENCE</scope>
</reference>
<accession>A0A645I3P0</accession>
<dbReference type="EMBL" id="VSSQ01105835">
    <property type="protein sequence ID" value="MPN45730.1"/>
    <property type="molecule type" value="Genomic_DNA"/>
</dbReference>
<organism evidence="2">
    <name type="scientific">bioreactor metagenome</name>
    <dbReference type="NCBI Taxonomy" id="1076179"/>
    <lineage>
        <taxon>unclassified sequences</taxon>
        <taxon>metagenomes</taxon>
        <taxon>ecological metagenomes</taxon>
    </lineage>
</organism>
<sequence length="51" mass="5994">MSRNIKKSDFLSEKKSREFDKVNMEAAELMEMPSTDKMRKNGQGNPINQFR</sequence>
<dbReference type="AlphaFoldDB" id="A0A645I3P0"/>
<name>A0A645I3P0_9ZZZZ</name>
<protein>
    <submittedName>
        <fullName evidence="2">Uncharacterized protein</fullName>
    </submittedName>
</protein>